<reference evidence="4" key="1">
    <citation type="journal article" date="2018" name="Proc. Natl. Acad. Sci. U.S.A.">
        <title>Linking secondary metabolites to gene clusters through genome sequencing of six diverse Aspergillus species.</title>
        <authorList>
            <person name="Kaerboelling I."/>
            <person name="Vesth T.C."/>
            <person name="Frisvad J.C."/>
            <person name="Nybo J.L."/>
            <person name="Theobald S."/>
            <person name="Kuo A."/>
            <person name="Bowyer P."/>
            <person name="Matsuda Y."/>
            <person name="Mondo S."/>
            <person name="Lyhne E.K."/>
            <person name="Kogle M.E."/>
            <person name="Clum A."/>
            <person name="Lipzen A."/>
            <person name="Salamov A."/>
            <person name="Ngan C.Y."/>
            <person name="Daum C."/>
            <person name="Chiniquy J."/>
            <person name="Barry K."/>
            <person name="LaButti K."/>
            <person name="Haridas S."/>
            <person name="Simmons B.A."/>
            <person name="Magnuson J.K."/>
            <person name="Mortensen U.H."/>
            <person name="Larsen T.O."/>
            <person name="Grigoriev I.V."/>
            <person name="Baker S.E."/>
            <person name="Andersen M.R."/>
        </authorList>
    </citation>
    <scope>NUCLEOTIDE SEQUENCE [LARGE SCALE GENOMIC DNA]</scope>
    <source>
        <strain evidence="4">IBT 16806</strain>
    </source>
</reference>
<sequence>MSASHTSGSAFNHVGISVPDCDAAVEWYKKTFGYELLRPVLHVKRNEMPEAFIFKIFDTALKEFKIAWLVSESCAVGLELFQFIEPKHRRPEGSEFDYCRNGFFHVSITVQDPMAVCETVVAGGGSMLGEPVSMPRGNVVVYVRDPWGNTIELLDGTFRQIVSGEQSQ</sequence>
<dbReference type="SUPFAM" id="SSF54593">
    <property type="entry name" value="Glyoxalase/Bleomycin resistance protein/Dihydroxybiphenyl dioxygenase"/>
    <property type="match status" value="1"/>
</dbReference>
<name>A0A2I1CJD6_ASPN1</name>
<keyword evidence="4" id="KW-1185">Reference proteome</keyword>
<keyword evidence="3" id="KW-0223">Dioxygenase</keyword>
<dbReference type="RefSeq" id="XP_024686325.1">
    <property type="nucleotide sequence ID" value="XM_024824716.1"/>
</dbReference>
<dbReference type="PANTHER" id="PTHR43048">
    <property type="entry name" value="METHYLMALONYL-COA EPIMERASE"/>
    <property type="match status" value="1"/>
</dbReference>
<dbReference type="PROSITE" id="PS51819">
    <property type="entry name" value="VOC"/>
    <property type="match status" value="1"/>
</dbReference>
<organism evidence="3 4">
    <name type="scientific">Aspergillus novofumigatus (strain IBT 16806)</name>
    <dbReference type="NCBI Taxonomy" id="1392255"/>
    <lineage>
        <taxon>Eukaryota</taxon>
        <taxon>Fungi</taxon>
        <taxon>Dikarya</taxon>
        <taxon>Ascomycota</taxon>
        <taxon>Pezizomycotina</taxon>
        <taxon>Eurotiomycetes</taxon>
        <taxon>Eurotiomycetidae</taxon>
        <taxon>Eurotiales</taxon>
        <taxon>Aspergillaceae</taxon>
        <taxon>Aspergillus</taxon>
        <taxon>Aspergillus subgen. Fumigati</taxon>
    </lineage>
</organism>
<dbReference type="InterPro" id="IPR051785">
    <property type="entry name" value="MMCE/EMCE_epimerase"/>
</dbReference>
<dbReference type="STRING" id="1392255.A0A2I1CJD6"/>
<dbReference type="InterPro" id="IPR037523">
    <property type="entry name" value="VOC_core"/>
</dbReference>
<gene>
    <name evidence="3" type="ORF">P174DRAFT_418670</name>
</gene>
<dbReference type="PANTHER" id="PTHR43048:SF6">
    <property type="entry name" value="BLR8189 PROTEIN"/>
    <property type="match status" value="1"/>
</dbReference>
<dbReference type="OrthoDB" id="16820at2759"/>
<proteinExistence type="predicted"/>
<dbReference type="GO" id="GO:0004493">
    <property type="term" value="F:methylmalonyl-CoA epimerase activity"/>
    <property type="evidence" value="ECO:0007669"/>
    <property type="project" value="TreeGrafter"/>
</dbReference>
<dbReference type="GO" id="GO:0051213">
    <property type="term" value="F:dioxygenase activity"/>
    <property type="evidence" value="ECO:0007669"/>
    <property type="project" value="UniProtKB-KW"/>
</dbReference>
<dbReference type="Proteomes" id="UP000234474">
    <property type="component" value="Unassembled WGS sequence"/>
</dbReference>
<dbReference type="Pfam" id="PF00903">
    <property type="entry name" value="Glyoxalase"/>
    <property type="match status" value="1"/>
</dbReference>
<dbReference type="EMBL" id="MSZS01000002">
    <property type="protein sequence ID" value="PKX97730.1"/>
    <property type="molecule type" value="Genomic_DNA"/>
</dbReference>
<dbReference type="InterPro" id="IPR004360">
    <property type="entry name" value="Glyas_Fos-R_dOase_dom"/>
</dbReference>
<evidence type="ECO:0000259" key="2">
    <source>
        <dbReference type="PROSITE" id="PS51819"/>
    </source>
</evidence>
<keyword evidence="3" id="KW-0560">Oxidoreductase</keyword>
<evidence type="ECO:0000313" key="4">
    <source>
        <dbReference type="Proteomes" id="UP000234474"/>
    </source>
</evidence>
<accession>A0A2I1CJD6</accession>
<evidence type="ECO:0000313" key="3">
    <source>
        <dbReference type="EMBL" id="PKX97730.1"/>
    </source>
</evidence>
<dbReference type="AlphaFoldDB" id="A0A2I1CJD6"/>
<keyword evidence="1" id="KW-0479">Metal-binding</keyword>
<dbReference type="VEuPathDB" id="FungiDB:P174DRAFT_418670"/>
<dbReference type="InterPro" id="IPR029068">
    <property type="entry name" value="Glyas_Bleomycin-R_OHBP_Dase"/>
</dbReference>
<comment type="caution">
    <text evidence="3">The sequence shown here is derived from an EMBL/GenBank/DDBJ whole genome shotgun (WGS) entry which is preliminary data.</text>
</comment>
<evidence type="ECO:0000256" key="1">
    <source>
        <dbReference type="ARBA" id="ARBA00022723"/>
    </source>
</evidence>
<dbReference type="OMA" id="NFEYWKT"/>
<dbReference type="Gene3D" id="3.10.180.10">
    <property type="entry name" value="2,3-Dihydroxybiphenyl 1,2-Dioxygenase, domain 1"/>
    <property type="match status" value="1"/>
</dbReference>
<dbReference type="GeneID" id="36532041"/>
<protein>
    <submittedName>
        <fullName evidence="3">Glyoxalase/Bleomycin resistance protein/Dihydroxybiphenyl dioxygenase</fullName>
    </submittedName>
</protein>
<dbReference type="GO" id="GO:0046491">
    <property type="term" value="P:L-methylmalonyl-CoA metabolic process"/>
    <property type="evidence" value="ECO:0007669"/>
    <property type="project" value="TreeGrafter"/>
</dbReference>
<feature type="domain" description="VOC" evidence="2">
    <location>
        <begin position="10"/>
        <end position="156"/>
    </location>
</feature>
<dbReference type="GO" id="GO:0046872">
    <property type="term" value="F:metal ion binding"/>
    <property type="evidence" value="ECO:0007669"/>
    <property type="project" value="UniProtKB-KW"/>
</dbReference>